<dbReference type="AlphaFoldDB" id="C4FIR2"/>
<dbReference type="GO" id="GO:0016757">
    <property type="term" value="F:glycosyltransferase activity"/>
    <property type="evidence" value="ECO:0007669"/>
    <property type="project" value="TreeGrafter"/>
</dbReference>
<keyword evidence="1 2" id="KW-0808">Transferase</keyword>
<sequence>MKTITIIGINFYPEDTSTGLYTTQMAEYLSKFYNVNVITGFPYYPQWEIKQEYKDLPKYYFEEIKGIKIYRYKQYVPKDPSFKKRILHMIDFTIGSIKNSFKVQKSDLTICIVPFTSSIILGLLVKKIKGGKLWVHIQDFEFDAAIESGLLSKNSKFKKVFANFLFYIETKMFNKADIVSTISYKMIEKLKKKTSSETFLLPNWVDGNFINPETSSKHRYLNSSKFKILYSGNIGAKQDWEFFKKFAAFLENDGSIEIIVVGDGALKERLIKETTNLKNLRIYDPVPLQELSDLLCSADLHILFQKSNVIDSVMPSKILGMMASGKPSLVTGNINSELNEIFKKSQGEGYFEPSQLQECIDFVYKLKENPSYAKEIGFKAREFILENYSYEKVLKRFRSKIEELLK</sequence>
<name>C4FIR2_9AQUI</name>
<keyword evidence="3" id="KW-1185">Reference proteome</keyword>
<proteinExistence type="predicted"/>
<evidence type="ECO:0000313" key="3">
    <source>
        <dbReference type="Proteomes" id="UP000005540"/>
    </source>
</evidence>
<comment type="caution">
    <text evidence="2">The sequence shown here is derived from an EMBL/GenBank/DDBJ whole genome shotgun (WGS) entry which is preliminary data.</text>
</comment>
<dbReference type="OrthoDB" id="9811902at2"/>
<dbReference type="Pfam" id="PF13692">
    <property type="entry name" value="Glyco_trans_1_4"/>
    <property type="match status" value="1"/>
</dbReference>
<dbReference type="GO" id="GO:0009103">
    <property type="term" value="P:lipopolysaccharide biosynthetic process"/>
    <property type="evidence" value="ECO:0007669"/>
    <property type="project" value="TreeGrafter"/>
</dbReference>
<protein>
    <submittedName>
        <fullName evidence="2">Glycosyl transferase group 1</fullName>
    </submittedName>
</protein>
<dbReference type="EMBL" id="ABZS01000030">
    <property type="protein sequence ID" value="EEP61028.1"/>
    <property type="molecule type" value="Genomic_DNA"/>
</dbReference>
<dbReference type="PANTHER" id="PTHR46401">
    <property type="entry name" value="GLYCOSYLTRANSFERASE WBBK-RELATED"/>
    <property type="match status" value="1"/>
</dbReference>
<dbReference type="PANTHER" id="PTHR46401:SF2">
    <property type="entry name" value="GLYCOSYLTRANSFERASE WBBK-RELATED"/>
    <property type="match status" value="1"/>
</dbReference>
<dbReference type="NCBIfam" id="NF007640">
    <property type="entry name" value="PRK10307.1"/>
    <property type="match status" value="1"/>
</dbReference>
<dbReference type="CDD" id="cd03794">
    <property type="entry name" value="GT4_WbuB-like"/>
    <property type="match status" value="1"/>
</dbReference>
<evidence type="ECO:0000313" key="2">
    <source>
        <dbReference type="EMBL" id="EEP61028.1"/>
    </source>
</evidence>
<dbReference type="RefSeq" id="WP_007546024.1">
    <property type="nucleotide sequence ID" value="NZ_ABZS01000030.1"/>
</dbReference>
<accession>C4FIR2</accession>
<evidence type="ECO:0000256" key="1">
    <source>
        <dbReference type="ARBA" id="ARBA00022679"/>
    </source>
</evidence>
<dbReference type="Proteomes" id="UP000005540">
    <property type="component" value="Unassembled WGS sequence"/>
</dbReference>
<gene>
    <name evidence="2" type="ORF">SULYE_0452</name>
</gene>
<reference evidence="2 3" key="1">
    <citation type="submission" date="2009-04" db="EMBL/GenBank/DDBJ databases">
        <authorList>
            <person name="Reysenbach A.-L."/>
            <person name="Heidelberg J.F."/>
            <person name="Nelson W.C."/>
        </authorList>
    </citation>
    <scope>NUCLEOTIDE SEQUENCE [LARGE SCALE GENOMIC DNA]</scope>
    <source>
        <strain evidence="2 3">SS-5</strain>
    </source>
</reference>
<dbReference type="Gene3D" id="3.40.50.2000">
    <property type="entry name" value="Glycogen Phosphorylase B"/>
    <property type="match status" value="2"/>
</dbReference>
<dbReference type="SUPFAM" id="SSF53756">
    <property type="entry name" value="UDP-Glycosyltransferase/glycogen phosphorylase"/>
    <property type="match status" value="1"/>
</dbReference>
<organism evidence="2 3">
    <name type="scientific">Sulfurihydrogenibium yellowstonense SS-5</name>
    <dbReference type="NCBI Taxonomy" id="432331"/>
    <lineage>
        <taxon>Bacteria</taxon>
        <taxon>Pseudomonadati</taxon>
        <taxon>Aquificota</taxon>
        <taxon>Aquificia</taxon>
        <taxon>Aquificales</taxon>
        <taxon>Hydrogenothermaceae</taxon>
        <taxon>Sulfurihydrogenibium</taxon>
    </lineage>
</organism>